<organism evidence="1 2">
    <name type="scientific">Zobellia barbeyronii</name>
    <dbReference type="NCBI Taxonomy" id="2748009"/>
    <lineage>
        <taxon>Bacteria</taxon>
        <taxon>Pseudomonadati</taxon>
        <taxon>Bacteroidota</taxon>
        <taxon>Flavobacteriia</taxon>
        <taxon>Flavobacteriales</taxon>
        <taxon>Flavobacteriaceae</taxon>
        <taxon>Zobellia</taxon>
    </lineage>
</organism>
<dbReference type="InterPro" id="IPR008719">
    <property type="entry name" value="N2O_reductase_NosL"/>
</dbReference>
<protein>
    <submittedName>
        <fullName evidence="1">Nitrous oxide reductase accessory protein NosL</fullName>
    </submittedName>
</protein>
<sequence length="148" mass="16642">MKSLTIFGVICILVLSSCNREPKPIEYGSEGCHFCSMTIVDKQHAAQFMTKKGRSYAFDATECMINYLRDVEPETVAMYRVNNYTDPGVFVDATTATYLISENIPSPMGAFLTAFANEDEANRAQVSNSGTLYTWTELEEKFEKDNPF</sequence>
<evidence type="ECO:0000313" key="2">
    <source>
        <dbReference type="Proteomes" id="UP000740413"/>
    </source>
</evidence>
<reference evidence="2" key="1">
    <citation type="submission" date="2023-07" db="EMBL/GenBank/DDBJ databases">
        <title>Zobellia barbeyronii sp. nov., a new marine flavobacterium, isolated from green and red algae.</title>
        <authorList>
            <person name="Nedashkovskaya O.I."/>
            <person name="Otstavnykh N."/>
            <person name="Zhukova N."/>
            <person name="Guzev K."/>
            <person name="Chausova V."/>
            <person name="Tekutyeva L."/>
            <person name="Mikhailov V."/>
            <person name="Isaeva M."/>
        </authorList>
    </citation>
    <scope>NUCLEOTIDE SEQUENCE [LARGE SCALE GENOMIC DNA]</scope>
    <source>
        <strain evidence="2">KMM 6746</strain>
    </source>
</reference>
<dbReference type="SUPFAM" id="SSF160387">
    <property type="entry name" value="NosL/MerB-like"/>
    <property type="match status" value="1"/>
</dbReference>
<comment type="caution">
    <text evidence="1">The sequence shown here is derived from an EMBL/GenBank/DDBJ whole genome shotgun (WGS) entry which is preliminary data.</text>
</comment>
<dbReference type="Proteomes" id="UP000740413">
    <property type="component" value="Unassembled WGS sequence"/>
</dbReference>
<accession>A0ABS5WHZ4</accession>
<gene>
    <name evidence="1" type="ORF">HW347_15190</name>
</gene>
<keyword evidence="2" id="KW-1185">Reference proteome</keyword>
<proteinExistence type="predicted"/>
<dbReference type="Pfam" id="PF05573">
    <property type="entry name" value="NosL"/>
    <property type="match status" value="1"/>
</dbReference>
<dbReference type="EMBL" id="JACATN010000004">
    <property type="protein sequence ID" value="MBT2162613.1"/>
    <property type="molecule type" value="Genomic_DNA"/>
</dbReference>
<dbReference type="PANTHER" id="PTHR41247:SF1">
    <property type="entry name" value="HTH-TYPE TRANSCRIPTIONAL REPRESSOR YCNK"/>
    <property type="match status" value="1"/>
</dbReference>
<dbReference type="RefSeq" id="WP_214612610.1">
    <property type="nucleotide sequence ID" value="NZ_JACATN010000004.1"/>
</dbReference>
<dbReference type="PANTHER" id="PTHR41247">
    <property type="entry name" value="HTH-TYPE TRANSCRIPTIONAL REPRESSOR YCNK"/>
    <property type="match status" value="1"/>
</dbReference>
<evidence type="ECO:0000313" key="1">
    <source>
        <dbReference type="EMBL" id="MBT2162613.1"/>
    </source>
</evidence>
<name>A0ABS5WHZ4_9FLAO</name>
<dbReference type="PROSITE" id="PS51257">
    <property type="entry name" value="PROKAR_LIPOPROTEIN"/>
    <property type="match status" value="1"/>
</dbReference>